<gene>
    <name evidence="1" type="ORF">HQN60_15805</name>
</gene>
<dbReference type="Pfam" id="PF14518">
    <property type="entry name" value="Haem_oxygenas_2"/>
    <property type="match status" value="1"/>
</dbReference>
<evidence type="ECO:0000313" key="2">
    <source>
        <dbReference type="Proteomes" id="UP000504844"/>
    </source>
</evidence>
<dbReference type="SUPFAM" id="SSF48613">
    <property type="entry name" value="Heme oxygenase-like"/>
    <property type="match status" value="1"/>
</dbReference>
<reference evidence="1 2" key="1">
    <citation type="submission" date="2020-05" db="EMBL/GenBank/DDBJ databases">
        <title>Complete genome sequence of Deefgea sp. D17.</title>
        <authorList>
            <person name="Bae J.-W."/>
            <person name="Han J.E."/>
        </authorList>
    </citation>
    <scope>NUCLEOTIDE SEQUENCE [LARGE SCALE GENOMIC DNA]</scope>
    <source>
        <strain evidence="1 2">D17</strain>
        <plasmid evidence="1 2">unnamed1</plasmid>
    </source>
</reference>
<dbReference type="InterPro" id="IPR016084">
    <property type="entry name" value="Haem_Oase-like_multi-hlx"/>
</dbReference>
<protein>
    <submittedName>
        <fullName evidence="1">Iron-containing redox enzyme family protein</fullName>
    </submittedName>
</protein>
<dbReference type="AlphaFoldDB" id="A0A6M8SSW4"/>
<dbReference type="Proteomes" id="UP000504844">
    <property type="component" value="Plasmid unnamed1"/>
</dbReference>
<organism evidence="1 2">
    <name type="scientific">Deefgea piscis</name>
    <dbReference type="NCBI Taxonomy" id="2739061"/>
    <lineage>
        <taxon>Bacteria</taxon>
        <taxon>Pseudomonadati</taxon>
        <taxon>Pseudomonadota</taxon>
        <taxon>Betaproteobacteria</taxon>
        <taxon>Neisseriales</taxon>
        <taxon>Chitinibacteraceae</taxon>
        <taxon>Deefgea</taxon>
    </lineage>
</organism>
<dbReference type="EMBL" id="CP054144">
    <property type="protein sequence ID" value="QKJ68275.1"/>
    <property type="molecule type" value="Genomic_DNA"/>
</dbReference>
<dbReference type="RefSeq" id="WP_173534776.1">
    <property type="nucleotide sequence ID" value="NZ_CP054144.1"/>
</dbReference>
<name>A0A6M8SSW4_9NEIS</name>
<dbReference type="Gene3D" id="1.20.910.10">
    <property type="entry name" value="Heme oxygenase-like"/>
    <property type="match status" value="1"/>
</dbReference>
<keyword evidence="2" id="KW-1185">Reference proteome</keyword>
<proteinExistence type="predicted"/>
<keyword evidence="1" id="KW-0614">Plasmid</keyword>
<geneLocation type="plasmid" evidence="1 2">
    <name>unnamed1</name>
</geneLocation>
<accession>A0A6M8SSW4</accession>
<dbReference type="KEGG" id="dee:HQN60_15805"/>
<evidence type="ECO:0000313" key="1">
    <source>
        <dbReference type="EMBL" id="QKJ68275.1"/>
    </source>
</evidence>
<sequence>MTTENQLNFDVFFAQLDSKLDHLWSEIIKSSPLAKSVLSGEATKELYAIYMIETYHYTSHNARNQALVGTRQDIESLPYLKFCLEHAADEIGHERMALHDVRSIGLLNIQDKPPRPLFATETLISYLYWISLTGNPLQRLGYSYWAESCYHYIDPLIQGIRQTLNLQPAQLTFFIAHSDIDADHFEHVKAIIRRSCKTESDLEAIEYALETTLKLTGQMLDAVYDEYQKLLSGTSNRYSFLLQAVS</sequence>